<feature type="transmembrane region" description="Helical" evidence="9">
    <location>
        <begin position="207"/>
        <end position="228"/>
    </location>
</feature>
<dbReference type="EMBL" id="JBHSQV010000002">
    <property type="protein sequence ID" value="MFC5984995.1"/>
    <property type="molecule type" value="Genomic_DNA"/>
</dbReference>
<dbReference type="PANTHER" id="PTHR47314">
    <property type="entry name" value="MALTOSE/MALTODEXTRIN TRANSPORT SYSTEM PERMEASE PROTEIN MALF"/>
    <property type="match status" value="1"/>
</dbReference>
<keyword evidence="3 9" id="KW-0813">Transport</keyword>
<dbReference type="InterPro" id="IPR000515">
    <property type="entry name" value="MetI-like"/>
</dbReference>
<dbReference type="SUPFAM" id="SSF160964">
    <property type="entry name" value="MalF N-terminal region-like"/>
    <property type="match status" value="1"/>
</dbReference>
<evidence type="ECO:0000256" key="9">
    <source>
        <dbReference type="RuleBase" id="RU363032"/>
    </source>
</evidence>
<evidence type="ECO:0000256" key="8">
    <source>
        <dbReference type="ARBA" id="ARBA00023136"/>
    </source>
</evidence>
<dbReference type="InterPro" id="IPR035906">
    <property type="entry name" value="MetI-like_sf"/>
</dbReference>
<evidence type="ECO:0000256" key="7">
    <source>
        <dbReference type="ARBA" id="ARBA00022989"/>
    </source>
</evidence>
<feature type="transmembrane region" description="Helical" evidence="9">
    <location>
        <begin position="402"/>
        <end position="424"/>
    </location>
</feature>
<feature type="domain" description="ABC transmembrane type-1" evidence="11">
    <location>
        <begin position="203"/>
        <end position="420"/>
    </location>
</feature>
<dbReference type="CDD" id="cd06261">
    <property type="entry name" value="TM_PBP2"/>
    <property type="match status" value="1"/>
</dbReference>
<evidence type="ECO:0000256" key="5">
    <source>
        <dbReference type="ARBA" id="ARBA00022597"/>
    </source>
</evidence>
<dbReference type="Gene3D" id="1.10.3720.10">
    <property type="entry name" value="MetI-like"/>
    <property type="match status" value="1"/>
</dbReference>
<proteinExistence type="inferred from homology"/>
<feature type="transmembrane region" description="Helical" evidence="9">
    <location>
        <begin position="79"/>
        <end position="102"/>
    </location>
</feature>
<keyword evidence="5 10" id="KW-0762">Sugar transport</keyword>
<evidence type="ECO:0000256" key="3">
    <source>
        <dbReference type="ARBA" id="ARBA00022448"/>
    </source>
</evidence>
<evidence type="ECO:0000256" key="1">
    <source>
        <dbReference type="ARBA" id="ARBA00004651"/>
    </source>
</evidence>
<dbReference type="RefSeq" id="WP_379891412.1">
    <property type="nucleotide sequence ID" value="NZ_CBCSCT010000008.1"/>
</dbReference>
<dbReference type="SUPFAM" id="SSF161098">
    <property type="entry name" value="MetI-like"/>
    <property type="match status" value="1"/>
</dbReference>
<gene>
    <name evidence="12" type="ORF">ACFPXP_00540</name>
</gene>
<evidence type="ECO:0000313" key="13">
    <source>
        <dbReference type="Proteomes" id="UP001596250"/>
    </source>
</evidence>
<keyword evidence="13" id="KW-1185">Reference proteome</keyword>
<keyword evidence="4 10" id="KW-1003">Cell membrane</keyword>
<reference evidence="13" key="1">
    <citation type="journal article" date="2019" name="Int. J. Syst. Evol. Microbiol.">
        <title>The Global Catalogue of Microorganisms (GCM) 10K type strain sequencing project: providing services to taxonomists for standard genome sequencing and annotation.</title>
        <authorList>
            <consortium name="The Broad Institute Genomics Platform"/>
            <consortium name="The Broad Institute Genome Sequencing Center for Infectious Disease"/>
            <person name="Wu L."/>
            <person name="Ma J."/>
        </authorList>
    </citation>
    <scope>NUCLEOTIDE SEQUENCE [LARGE SCALE GENOMIC DNA]</scope>
    <source>
        <strain evidence="13">CCM 8749</strain>
    </source>
</reference>
<dbReference type="Proteomes" id="UP001596250">
    <property type="component" value="Unassembled WGS sequence"/>
</dbReference>
<comment type="function">
    <text evidence="10">Part of the ABC transporter complex MalEFGK involved in maltose/maltodextrin import. Probably responsible for the translocation of the substrate across the membrane.</text>
</comment>
<keyword evidence="8 9" id="KW-0472">Membrane</keyword>
<evidence type="ECO:0000256" key="4">
    <source>
        <dbReference type="ARBA" id="ARBA00022475"/>
    </source>
</evidence>
<dbReference type="PANTHER" id="PTHR47314:SF1">
    <property type="entry name" value="MALTOSE_MALTODEXTRIN TRANSPORT SYSTEM PERMEASE PROTEIN MALF"/>
    <property type="match status" value="1"/>
</dbReference>
<dbReference type="PROSITE" id="PS50928">
    <property type="entry name" value="ABC_TM1"/>
    <property type="match status" value="1"/>
</dbReference>
<organism evidence="12 13">
    <name type="scientific">Marinicrinis lubricantis</name>
    <dbReference type="NCBI Taxonomy" id="2086470"/>
    <lineage>
        <taxon>Bacteria</taxon>
        <taxon>Bacillati</taxon>
        <taxon>Bacillota</taxon>
        <taxon>Bacilli</taxon>
        <taxon>Bacillales</taxon>
        <taxon>Paenibacillaceae</taxon>
    </lineage>
</organism>
<sequence>MNKHRRTAALLSVLFMGLGQIYNRQWIKGSLLLLLYGGALYYAITRLGDALWGLFTLGEQKQEMKLVGRVYEIVPGDHSIYLMVEGLIVIMTIVLFIFLYVFNIRDAYQIGKLRDEHGKPNTFRESLRFISEKKFPYLIITLPLIFVAFFTVLPLIFSILIAFTNYSSPKYLPPANLVSWTGLEAFIDLFTLSTWSKTFFGVFSWTIVWTILSTITTFFGGFAVALLVQQKGIRFKSFWRTIYMLPFAIPGFVSLLVMRNMFNSQFGPINQYLKWFGINGPDWLSDPTWAKATIIMVNMWLGFPVSMLLIIGILTTIPRDLYEAAEVDGASAFQKFRKITFPSVMFALAPILIGQFAGNFNNFNVIYLMTNGNPANSEYQFAGHTDILITWLYNLSINNGKYSTASVVSILIFIMLAFVSLWNFRRTRMFKEEELYR</sequence>
<protein>
    <recommendedName>
        <fullName evidence="10">Maltose/maltodextrin transport system permease protein</fullName>
    </recommendedName>
</protein>
<comment type="similarity">
    <text evidence="2 10">Belongs to the binding-protein-dependent transport system permease family. MalFG subfamily.</text>
</comment>
<dbReference type="Pfam" id="PF00528">
    <property type="entry name" value="BPD_transp_1"/>
    <property type="match status" value="1"/>
</dbReference>
<keyword evidence="7 9" id="KW-1133">Transmembrane helix</keyword>
<evidence type="ECO:0000256" key="6">
    <source>
        <dbReference type="ARBA" id="ARBA00022692"/>
    </source>
</evidence>
<evidence type="ECO:0000313" key="12">
    <source>
        <dbReference type="EMBL" id="MFC5984995.1"/>
    </source>
</evidence>
<name>A0ABW1IH23_9BACL</name>
<keyword evidence="6 9" id="KW-0812">Transmembrane</keyword>
<comment type="subcellular location">
    <subcellularLocation>
        <location evidence="1 9">Cell membrane</location>
        <topology evidence="1 9">Multi-pass membrane protein</topology>
    </subcellularLocation>
</comment>
<feature type="transmembrane region" description="Helical" evidence="9">
    <location>
        <begin position="240"/>
        <end position="258"/>
    </location>
</feature>
<feature type="transmembrane region" description="Helical" evidence="9">
    <location>
        <begin position="339"/>
        <end position="358"/>
    </location>
</feature>
<evidence type="ECO:0000256" key="10">
    <source>
        <dbReference type="RuleBase" id="RU367050"/>
    </source>
</evidence>
<feature type="transmembrane region" description="Helical" evidence="9">
    <location>
        <begin position="292"/>
        <end position="318"/>
    </location>
</feature>
<evidence type="ECO:0000256" key="2">
    <source>
        <dbReference type="ARBA" id="ARBA00009047"/>
    </source>
</evidence>
<evidence type="ECO:0000259" key="11">
    <source>
        <dbReference type="PROSITE" id="PS50928"/>
    </source>
</evidence>
<comment type="caution">
    <text evidence="12">The sequence shown here is derived from an EMBL/GenBank/DDBJ whole genome shotgun (WGS) entry which is preliminary data.</text>
</comment>
<feature type="transmembrane region" description="Helical" evidence="9">
    <location>
        <begin position="137"/>
        <end position="163"/>
    </location>
</feature>
<accession>A0ABW1IH23</accession>